<comment type="similarity">
    <text evidence="8 9">Belongs to the TRAP transporter small permease family.</text>
</comment>
<dbReference type="RefSeq" id="WP_201157546.1">
    <property type="nucleotide sequence ID" value="NZ_NHSD01000274.1"/>
</dbReference>
<organism evidence="11 12">
    <name type="scientific">Rhodobaculum claviforme</name>
    <dbReference type="NCBI Taxonomy" id="1549854"/>
    <lineage>
        <taxon>Bacteria</taxon>
        <taxon>Pseudomonadati</taxon>
        <taxon>Pseudomonadota</taxon>
        <taxon>Alphaproteobacteria</taxon>
        <taxon>Rhodobacterales</taxon>
        <taxon>Paracoccaceae</taxon>
        <taxon>Rhodobaculum</taxon>
    </lineage>
</organism>
<keyword evidence="5 9" id="KW-0812">Transmembrane</keyword>
<accession>A0A934TMB2</accession>
<dbReference type="GO" id="GO:0022857">
    <property type="term" value="F:transmembrane transporter activity"/>
    <property type="evidence" value="ECO:0007669"/>
    <property type="project" value="UniProtKB-UniRule"/>
</dbReference>
<gene>
    <name evidence="11" type="ORF">CCR87_10700</name>
</gene>
<keyword evidence="2 9" id="KW-0813">Transport</keyword>
<comment type="function">
    <text evidence="9">Part of the tripartite ATP-independent periplasmic (TRAP) transport system.</text>
</comment>
<dbReference type="EMBL" id="NHSD01000274">
    <property type="protein sequence ID" value="MBK5927792.1"/>
    <property type="molecule type" value="Genomic_DNA"/>
</dbReference>
<keyword evidence="12" id="KW-1185">Reference proteome</keyword>
<comment type="caution">
    <text evidence="9">Lacks conserved residue(s) required for the propagation of feature annotation.</text>
</comment>
<feature type="transmembrane region" description="Helical" evidence="9">
    <location>
        <begin position="52"/>
        <end position="71"/>
    </location>
</feature>
<dbReference type="GO" id="GO:0015740">
    <property type="term" value="P:C4-dicarboxylate transport"/>
    <property type="evidence" value="ECO:0007669"/>
    <property type="project" value="TreeGrafter"/>
</dbReference>
<name>A0A934TMB2_9RHOB</name>
<dbReference type="PANTHER" id="PTHR35011:SF2">
    <property type="entry name" value="2,3-DIKETO-L-GULONATE TRAP TRANSPORTER SMALL PERMEASE PROTEIN YIAM"/>
    <property type="match status" value="1"/>
</dbReference>
<keyword evidence="6 9" id="KW-1133">Transmembrane helix</keyword>
<evidence type="ECO:0000256" key="7">
    <source>
        <dbReference type="ARBA" id="ARBA00023136"/>
    </source>
</evidence>
<evidence type="ECO:0000259" key="10">
    <source>
        <dbReference type="Pfam" id="PF04290"/>
    </source>
</evidence>
<evidence type="ECO:0000256" key="2">
    <source>
        <dbReference type="ARBA" id="ARBA00022448"/>
    </source>
</evidence>
<feature type="transmembrane region" description="Helical" evidence="9">
    <location>
        <begin position="118"/>
        <end position="139"/>
    </location>
</feature>
<comment type="subunit">
    <text evidence="9">The complex comprises the extracytoplasmic solute receptor protein and the two transmembrane proteins.</text>
</comment>
<evidence type="ECO:0000313" key="11">
    <source>
        <dbReference type="EMBL" id="MBK5927792.1"/>
    </source>
</evidence>
<evidence type="ECO:0000256" key="3">
    <source>
        <dbReference type="ARBA" id="ARBA00022475"/>
    </source>
</evidence>
<evidence type="ECO:0000256" key="1">
    <source>
        <dbReference type="ARBA" id="ARBA00004429"/>
    </source>
</evidence>
<feature type="transmembrane region" description="Helical" evidence="9">
    <location>
        <begin position="20"/>
        <end position="40"/>
    </location>
</feature>
<proteinExistence type="inferred from homology"/>
<dbReference type="InterPro" id="IPR007387">
    <property type="entry name" value="TRAP_DctQ"/>
</dbReference>
<protein>
    <recommendedName>
        <fullName evidence="9">TRAP transporter small permease protein</fullName>
    </recommendedName>
</protein>
<evidence type="ECO:0000256" key="6">
    <source>
        <dbReference type="ARBA" id="ARBA00022989"/>
    </source>
</evidence>
<dbReference type="PANTHER" id="PTHR35011">
    <property type="entry name" value="2,3-DIKETO-L-GULONATE TRAP TRANSPORTER SMALL PERMEASE PROTEIN YIAM"/>
    <property type="match status" value="1"/>
</dbReference>
<keyword evidence="7 9" id="KW-0472">Membrane</keyword>
<feature type="domain" description="Tripartite ATP-independent periplasmic transporters DctQ component" evidence="10">
    <location>
        <begin position="30"/>
        <end position="176"/>
    </location>
</feature>
<dbReference type="InterPro" id="IPR055348">
    <property type="entry name" value="DctQ"/>
</dbReference>
<comment type="caution">
    <text evidence="11">The sequence shown here is derived from an EMBL/GenBank/DDBJ whole genome shotgun (WGS) entry which is preliminary data.</text>
</comment>
<evidence type="ECO:0000313" key="12">
    <source>
        <dbReference type="Proteomes" id="UP000706333"/>
    </source>
</evidence>
<evidence type="ECO:0000256" key="8">
    <source>
        <dbReference type="ARBA" id="ARBA00038436"/>
    </source>
</evidence>
<evidence type="ECO:0000256" key="9">
    <source>
        <dbReference type="RuleBase" id="RU369079"/>
    </source>
</evidence>
<feature type="transmembrane region" description="Helical" evidence="9">
    <location>
        <begin position="151"/>
        <end position="170"/>
    </location>
</feature>
<dbReference type="Pfam" id="PF04290">
    <property type="entry name" value="DctQ"/>
    <property type="match status" value="1"/>
</dbReference>
<dbReference type="AlphaFoldDB" id="A0A934TMB2"/>
<keyword evidence="4 9" id="KW-0997">Cell inner membrane</keyword>
<dbReference type="GO" id="GO:0005886">
    <property type="term" value="C:plasma membrane"/>
    <property type="evidence" value="ECO:0007669"/>
    <property type="project" value="UniProtKB-SubCell"/>
</dbReference>
<evidence type="ECO:0000256" key="5">
    <source>
        <dbReference type="ARBA" id="ARBA00022692"/>
    </source>
</evidence>
<sequence length="187" mass="20034">MRALWFLPALSRGLVRIERVALMALIAAVAGLVLVNVGLRATGRTLAWADEAAILCMTLAGFVGASLMLRMRTAPAVALLHQLVPEGVARGLRALVSVVVVAFGGVLAWLCWRWLDPLALVAAGFDIAVFEAATFNFVYTETTPVMRLPKVWVFLVMPWFALSLTVHALANLAEDLGLAAPDGDVGR</sequence>
<feature type="transmembrane region" description="Helical" evidence="9">
    <location>
        <begin position="92"/>
        <end position="112"/>
    </location>
</feature>
<comment type="subcellular location">
    <subcellularLocation>
        <location evidence="1 9">Cell inner membrane</location>
        <topology evidence="1 9">Multi-pass membrane protein</topology>
    </subcellularLocation>
</comment>
<reference evidence="11" key="1">
    <citation type="submission" date="2017-05" db="EMBL/GenBank/DDBJ databases">
        <authorList>
            <person name="Imhoff J.F."/>
            <person name="Rahn T."/>
            <person name="Kuenzel S."/>
            <person name="Neulinger S.C."/>
        </authorList>
    </citation>
    <scope>NUCLEOTIDE SEQUENCE</scope>
    <source>
        <strain evidence="11">LMG 28126</strain>
    </source>
</reference>
<dbReference type="Proteomes" id="UP000706333">
    <property type="component" value="Unassembled WGS sequence"/>
</dbReference>
<reference evidence="11" key="2">
    <citation type="journal article" date="2020" name="Microorganisms">
        <title>Osmotic Adaptation and Compatible Solute Biosynthesis of Phototrophic Bacteria as Revealed from Genome Analyses.</title>
        <authorList>
            <person name="Imhoff J.F."/>
            <person name="Rahn T."/>
            <person name="Kunzel S."/>
            <person name="Keller A."/>
            <person name="Neulinger S.C."/>
        </authorList>
    </citation>
    <scope>NUCLEOTIDE SEQUENCE</scope>
    <source>
        <strain evidence="11">LMG 28126</strain>
    </source>
</reference>
<keyword evidence="3" id="KW-1003">Cell membrane</keyword>
<evidence type="ECO:0000256" key="4">
    <source>
        <dbReference type="ARBA" id="ARBA00022519"/>
    </source>
</evidence>